<dbReference type="Proteomes" id="UP000326302">
    <property type="component" value="Unassembled WGS sequence"/>
</dbReference>
<dbReference type="EMBL" id="QKKZ01000001">
    <property type="protein sequence ID" value="KAB7516534.1"/>
    <property type="molecule type" value="Genomic_DNA"/>
</dbReference>
<dbReference type="Gene3D" id="3.40.630.30">
    <property type="match status" value="1"/>
</dbReference>
<dbReference type="Proteomes" id="UP000326207">
    <property type="component" value="Unassembled WGS sequence"/>
</dbReference>
<keyword evidence="3" id="KW-0808">Transferase</keyword>
<dbReference type="Proteomes" id="UP000326865">
    <property type="component" value="Unassembled WGS sequence"/>
</dbReference>
<protein>
    <submittedName>
        <fullName evidence="3">GNAT family N-acetyltransferase</fullName>
    </submittedName>
</protein>
<organism evidence="3 6">
    <name type="scientific">Halosegnis rubeus</name>
    <dbReference type="NCBI Taxonomy" id="2212850"/>
    <lineage>
        <taxon>Archaea</taxon>
        <taxon>Methanobacteriati</taxon>
        <taxon>Methanobacteriota</taxon>
        <taxon>Stenosarchaea group</taxon>
        <taxon>Halobacteria</taxon>
        <taxon>Halobacteriales</taxon>
        <taxon>Natronomonadaceae</taxon>
        <taxon>Halosegnis</taxon>
    </lineage>
</organism>
<dbReference type="PANTHER" id="PTHR47403:SF6">
    <property type="entry name" value="N-ACETYLTRANSFERASE DOMAIN-CONTAINING PROTEIN"/>
    <property type="match status" value="1"/>
</dbReference>
<dbReference type="EMBL" id="QMDY01000001">
    <property type="protein sequence ID" value="KAB7520250.1"/>
    <property type="molecule type" value="Genomic_DNA"/>
</dbReference>
<evidence type="ECO:0000313" key="3">
    <source>
        <dbReference type="EMBL" id="KAB7517214.1"/>
    </source>
</evidence>
<accession>A0A5N5UES3</accession>
<dbReference type="EMBL" id="QJOW01000002">
    <property type="protein sequence ID" value="KAB7517214.1"/>
    <property type="molecule type" value="Genomic_DNA"/>
</dbReference>
<evidence type="ECO:0000313" key="5">
    <source>
        <dbReference type="Proteomes" id="UP000326207"/>
    </source>
</evidence>
<evidence type="ECO:0000313" key="7">
    <source>
        <dbReference type="Proteomes" id="UP000326865"/>
    </source>
</evidence>
<dbReference type="Pfam" id="PF00583">
    <property type="entry name" value="Acetyltransf_1"/>
    <property type="match status" value="1"/>
</dbReference>
<proteinExistence type="predicted"/>
<feature type="domain" description="N-acetyltransferase" evidence="1">
    <location>
        <begin position="1"/>
        <end position="149"/>
    </location>
</feature>
<evidence type="ECO:0000313" key="4">
    <source>
        <dbReference type="EMBL" id="KAB7520250.1"/>
    </source>
</evidence>
<accession>A0A5N5UMV7</accession>
<dbReference type="AlphaFoldDB" id="A0A5N5UES3"/>
<evidence type="ECO:0000259" key="1">
    <source>
        <dbReference type="PROSITE" id="PS51186"/>
    </source>
</evidence>
<name>A0A5N5UES3_9EURY</name>
<reference evidence="5 6" key="1">
    <citation type="submission" date="2019-10" db="EMBL/GenBank/DDBJ databases">
        <title>Unraveling microbial dark matter from salterns through culturing: the case of the genus Halosegnis.</title>
        <authorList>
            <person name="Duran-Viseras A."/>
            <person name="Andrei A.-S."/>
            <person name="Vera-Gargallo B."/>
            <person name="Ghai R."/>
            <person name="Sanchez-Porro C."/>
            <person name="Ventosa A."/>
        </authorList>
    </citation>
    <scope>NUCLEOTIDE SEQUENCE [LARGE SCALE GENOMIC DNA]</scope>
    <source>
        <strain evidence="3 6">F17-44</strain>
        <strain evidence="2 7">F18-79</strain>
        <strain evidence="4 5">F19-13</strain>
    </source>
</reference>
<comment type="caution">
    <text evidence="3">The sequence shown here is derived from an EMBL/GenBank/DDBJ whole genome shotgun (WGS) entry which is preliminary data.</text>
</comment>
<evidence type="ECO:0000313" key="6">
    <source>
        <dbReference type="Proteomes" id="UP000326302"/>
    </source>
</evidence>
<dbReference type="GO" id="GO:0016747">
    <property type="term" value="F:acyltransferase activity, transferring groups other than amino-acyl groups"/>
    <property type="evidence" value="ECO:0007669"/>
    <property type="project" value="InterPro"/>
</dbReference>
<dbReference type="InterPro" id="IPR000182">
    <property type="entry name" value="GNAT_dom"/>
</dbReference>
<dbReference type="PANTHER" id="PTHR47403">
    <property type="entry name" value="LOC100145250 PROTEIN"/>
    <property type="match status" value="1"/>
</dbReference>
<sequence>MTVRPATHDDHDAVVAFTENTWPDRDGSDYLPRIYHDWIDNETAETFVVDPEDSDDLAGICQAVMLSPHEGWAQGMRVNPDYRGDGIGSTLSDACFDWCREQGATVCRNMVFSWNQGGLGVSRAAGFEPATEFRWMQPEPSYEVEPTLDVYNDPDAAWSCFKRSDANDELRGLTLDIDESYALAELTRERLHRAAAETRVFAVGDGNGTRAMAYRTRVSEEGDDSYAEYGVGAWDDVPALRSLVAAIARDATDHGVDATRVAIPETARHVSDASLARAGISDDPDFVLEADLTGR</sequence>
<gene>
    <name evidence="2" type="ORF">DM867_01915</name>
    <name evidence="3" type="ORF">DMP03_05735</name>
    <name evidence="4" type="ORF">DP108_01800</name>
</gene>
<dbReference type="CDD" id="cd04301">
    <property type="entry name" value="NAT_SF"/>
    <property type="match status" value="1"/>
</dbReference>
<keyword evidence="7" id="KW-1185">Reference proteome</keyword>
<dbReference type="PROSITE" id="PS51186">
    <property type="entry name" value="GNAT"/>
    <property type="match status" value="1"/>
</dbReference>
<dbReference type="InterPro" id="IPR016181">
    <property type="entry name" value="Acyl_CoA_acyltransferase"/>
</dbReference>
<accession>A0A5N5UCV2</accession>
<dbReference type="SUPFAM" id="SSF55729">
    <property type="entry name" value="Acyl-CoA N-acyltransferases (Nat)"/>
    <property type="match status" value="1"/>
</dbReference>
<evidence type="ECO:0000313" key="2">
    <source>
        <dbReference type="EMBL" id="KAB7516534.1"/>
    </source>
</evidence>